<dbReference type="EMBL" id="JBDFQZ010000014">
    <property type="protein sequence ID" value="KAK9666806.1"/>
    <property type="molecule type" value="Genomic_DNA"/>
</dbReference>
<dbReference type="AlphaFoldDB" id="A0AAW1GSR9"/>
<dbReference type="GO" id="GO:0005886">
    <property type="term" value="C:plasma membrane"/>
    <property type="evidence" value="ECO:0007669"/>
    <property type="project" value="TreeGrafter"/>
</dbReference>
<gene>
    <name evidence="2" type="ORF">RND81_14G212700</name>
</gene>
<name>A0AAW1GSR9_SAPOF</name>
<reference evidence="2" key="1">
    <citation type="submission" date="2024-03" db="EMBL/GenBank/DDBJ databases">
        <title>WGS assembly of Saponaria officinalis var. Norfolk2.</title>
        <authorList>
            <person name="Jenkins J."/>
            <person name="Shu S."/>
            <person name="Grimwood J."/>
            <person name="Barry K."/>
            <person name="Goodstein D."/>
            <person name="Schmutz J."/>
            <person name="Leebens-Mack J."/>
            <person name="Osbourn A."/>
        </authorList>
    </citation>
    <scope>NUCLEOTIDE SEQUENCE [LARGE SCALE GENOMIC DNA]</scope>
    <source>
        <strain evidence="2">JIC</strain>
    </source>
</reference>
<feature type="domain" description="Senescence" evidence="1">
    <location>
        <begin position="191"/>
        <end position="376"/>
    </location>
</feature>
<dbReference type="InterPro" id="IPR045036">
    <property type="entry name" value="Spartin-like"/>
</dbReference>
<proteinExistence type="predicted"/>
<dbReference type="InterPro" id="IPR009686">
    <property type="entry name" value="Senescence/spartin_C"/>
</dbReference>
<evidence type="ECO:0000313" key="3">
    <source>
        <dbReference type="Proteomes" id="UP001443914"/>
    </source>
</evidence>
<keyword evidence="3" id="KW-1185">Reference proteome</keyword>
<dbReference type="Pfam" id="PF06911">
    <property type="entry name" value="Senescence"/>
    <property type="match status" value="1"/>
</dbReference>
<protein>
    <recommendedName>
        <fullName evidence="1">Senescence domain-containing protein</fullName>
    </recommendedName>
</protein>
<evidence type="ECO:0000259" key="1">
    <source>
        <dbReference type="Pfam" id="PF06911"/>
    </source>
</evidence>
<organism evidence="2 3">
    <name type="scientific">Saponaria officinalis</name>
    <name type="common">Common soapwort</name>
    <name type="synonym">Lychnis saponaria</name>
    <dbReference type="NCBI Taxonomy" id="3572"/>
    <lineage>
        <taxon>Eukaryota</taxon>
        <taxon>Viridiplantae</taxon>
        <taxon>Streptophyta</taxon>
        <taxon>Embryophyta</taxon>
        <taxon>Tracheophyta</taxon>
        <taxon>Spermatophyta</taxon>
        <taxon>Magnoliopsida</taxon>
        <taxon>eudicotyledons</taxon>
        <taxon>Gunneridae</taxon>
        <taxon>Pentapetalae</taxon>
        <taxon>Caryophyllales</taxon>
        <taxon>Caryophyllaceae</taxon>
        <taxon>Caryophylleae</taxon>
        <taxon>Saponaria</taxon>
    </lineage>
</organism>
<comment type="caution">
    <text evidence="2">The sequence shown here is derived from an EMBL/GenBank/DDBJ whole genome shotgun (WGS) entry which is preliminary data.</text>
</comment>
<accession>A0AAW1GSR9</accession>
<dbReference type="Proteomes" id="UP001443914">
    <property type="component" value="Unassembled WGS sequence"/>
</dbReference>
<dbReference type="PANTHER" id="PTHR21068">
    <property type="entry name" value="SPARTIN"/>
    <property type="match status" value="1"/>
</dbReference>
<sequence>MADNNSNKVEVEQPPAAVDAAEELLIKIPATMVHLIDDRRSVELAFGDLEVILLRQNETAVAVLARIGDQLQWPLTKDEAALKLDDSHYFFTFSNEGESLNYGLTIPSKGQDELLSRFDAVLDKYSGFKEERVSVGDDEGKLWWWNEAREVGPEEVVRDEEKRERVEESAAAYWTTLAPNVEEYSGCLARMIAAGSGMVVKGILWCGDVTVERLKWGEEFLRTRMGRREYDAQVSPQTLGRIRRVKSMTKKSEDVAAGLLSGVINVSQRITGSVVNSGVGKKFFNMLPGQIVLATFDGYQKVWDAVEIAGKNVMSTSSEVTTELVMERYGNEAAMATNEGMDAAGHAIGTVWTVFKIGKALNPKSALKPSSLAKAALAKAKKAA</sequence>
<dbReference type="PANTHER" id="PTHR21068:SF50">
    <property type="entry name" value="PROTEIN EARLY-RESPONSIVE TO DEHYDRATION 7, CHLOROPLASTIC-LIKE ISOFORM X1"/>
    <property type="match status" value="1"/>
</dbReference>
<evidence type="ECO:0000313" key="2">
    <source>
        <dbReference type="EMBL" id="KAK9666806.1"/>
    </source>
</evidence>